<feature type="domain" description="PCI" evidence="7">
    <location>
        <begin position="1"/>
        <end position="106"/>
    </location>
</feature>
<evidence type="ECO:0000256" key="1">
    <source>
        <dbReference type="ARBA" id="ARBA00004123"/>
    </source>
</evidence>
<protein>
    <recommendedName>
        <fullName evidence="7">PCI domain-containing protein</fullName>
    </recommendedName>
</protein>
<dbReference type="SUPFAM" id="SSF46785">
    <property type="entry name" value="Winged helix' DNA-binding domain"/>
    <property type="match status" value="1"/>
</dbReference>
<sequence length="139" mass="16653">MLELGSTFINFDFDKYFKLLSQFQEEFRFDFYLSKNFFFMMQKCKKKVLVTYITPYKTVDLKEMADSIGMSIEDTERAVEELIETNEIKYKINKYNKSLSAKTEDYKLESFKKAVKVGDEFIKGMESMLLKYHLRKITK</sequence>
<evidence type="ECO:0000256" key="2">
    <source>
        <dbReference type="ARBA" id="ARBA00004496"/>
    </source>
</evidence>
<keyword evidence="6" id="KW-0539">Nucleus</keyword>
<dbReference type="GO" id="GO:0005737">
    <property type="term" value="C:cytoplasm"/>
    <property type="evidence" value="ECO:0007669"/>
    <property type="project" value="UniProtKB-SubCell"/>
</dbReference>
<comment type="subcellular location">
    <subcellularLocation>
        <location evidence="2">Cytoplasm</location>
    </subcellularLocation>
    <subcellularLocation>
        <location evidence="1">Nucleus</location>
    </subcellularLocation>
</comment>
<dbReference type="InterPro" id="IPR000717">
    <property type="entry name" value="PCI_dom"/>
</dbReference>
<evidence type="ECO:0000256" key="4">
    <source>
        <dbReference type="ARBA" id="ARBA00022490"/>
    </source>
</evidence>
<dbReference type="PANTHER" id="PTHR14145:SF2">
    <property type="entry name" value="COP9 SIGNALOSOME COMPLEX SUBUNIT 1"/>
    <property type="match status" value="1"/>
</dbReference>
<dbReference type="EMBL" id="HBIK01018036">
    <property type="protein sequence ID" value="CAE0383586.1"/>
    <property type="molecule type" value="Transcribed_RNA"/>
</dbReference>
<accession>A0A7S3NSA5</accession>
<keyword evidence="4" id="KW-0963">Cytoplasm</keyword>
<evidence type="ECO:0000256" key="6">
    <source>
        <dbReference type="ARBA" id="ARBA00023242"/>
    </source>
</evidence>
<dbReference type="PANTHER" id="PTHR14145">
    <property type="entry name" value="26S PROTESOME SUBUNIT 6"/>
    <property type="match status" value="1"/>
</dbReference>
<evidence type="ECO:0000256" key="5">
    <source>
        <dbReference type="ARBA" id="ARBA00022790"/>
    </source>
</evidence>
<dbReference type="AlphaFoldDB" id="A0A7S3NSA5"/>
<reference evidence="8" key="1">
    <citation type="submission" date="2021-01" db="EMBL/GenBank/DDBJ databases">
        <authorList>
            <person name="Corre E."/>
            <person name="Pelletier E."/>
            <person name="Niang G."/>
            <person name="Scheremetjew M."/>
            <person name="Finn R."/>
            <person name="Kale V."/>
            <person name="Holt S."/>
            <person name="Cochrane G."/>
            <person name="Meng A."/>
            <person name="Brown T."/>
            <person name="Cohen L."/>
        </authorList>
    </citation>
    <scope>NUCLEOTIDE SEQUENCE</scope>
    <source>
        <strain evidence="8">CT5</strain>
    </source>
</reference>
<dbReference type="InterPro" id="IPR036390">
    <property type="entry name" value="WH_DNA-bd_sf"/>
</dbReference>
<evidence type="ECO:0000313" key="8">
    <source>
        <dbReference type="EMBL" id="CAE0383586.1"/>
    </source>
</evidence>
<proteinExistence type="inferred from homology"/>
<dbReference type="SMART" id="SM00088">
    <property type="entry name" value="PINT"/>
    <property type="match status" value="1"/>
</dbReference>
<comment type="similarity">
    <text evidence="3">Belongs to the CSN1 family.</text>
</comment>
<organism evidence="8">
    <name type="scientific">Euplotes crassus</name>
    <dbReference type="NCBI Taxonomy" id="5936"/>
    <lineage>
        <taxon>Eukaryota</taxon>
        <taxon>Sar</taxon>
        <taxon>Alveolata</taxon>
        <taxon>Ciliophora</taxon>
        <taxon>Intramacronucleata</taxon>
        <taxon>Spirotrichea</taxon>
        <taxon>Hypotrichia</taxon>
        <taxon>Euplotida</taxon>
        <taxon>Euplotidae</taxon>
        <taxon>Moneuplotes</taxon>
    </lineage>
</organism>
<dbReference type="GO" id="GO:0008180">
    <property type="term" value="C:COP9 signalosome"/>
    <property type="evidence" value="ECO:0007669"/>
    <property type="project" value="UniProtKB-KW"/>
</dbReference>
<dbReference type="PROSITE" id="PS50250">
    <property type="entry name" value="PCI"/>
    <property type="match status" value="1"/>
</dbReference>
<dbReference type="Pfam" id="PF01399">
    <property type="entry name" value="PCI"/>
    <property type="match status" value="1"/>
</dbReference>
<name>A0A7S3NSA5_EUPCR</name>
<evidence type="ECO:0000259" key="7">
    <source>
        <dbReference type="PROSITE" id="PS50250"/>
    </source>
</evidence>
<gene>
    <name evidence="8" type="ORF">ECRA1380_LOCUS8548</name>
</gene>
<dbReference type="Gene3D" id="1.25.40.570">
    <property type="match status" value="1"/>
</dbReference>
<dbReference type="InterPro" id="IPR019585">
    <property type="entry name" value="Rpn7/CSN1"/>
</dbReference>
<evidence type="ECO:0000256" key="3">
    <source>
        <dbReference type="ARBA" id="ARBA00008793"/>
    </source>
</evidence>
<keyword evidence="5" id="KW-0736">Signalosome</keyword>